<dbReference type="AlphaFoldDB" id="A0A6M0Q3N0"/>
<keyword evidence="1" id="KW-0472">Membrane</keyword>
<keyword evidence="1" id="KW-1133">Transmembrane helix</keyword>
<name>A0A6M0Q3N0_9BACI</name>
<dbReference type="Proteomes" id="UP000481043">
    <property type="component" value="Unassembled WGS sequence"/>
</dbReference>
<dbReference type="EMBL" id="JAAIWM010000001">
    <property type="protein sequence ID" value="NEY70995.1"/>
    <property type="molecule type" value="Genomic_DNA"/>
</dbReference>
<dbReference type="InterPro" id="IPR025018">
    <property type="entry name" value="DUF3953"/>
</dbReference>
<keyword evidence="3" id="KW-1185">Reference proteome</keyword>
<evidence type="ECO:0000313" key="2">
    <source>
        <dbReference type="EMBL" id="NEY70995.1"/>
    </source>
</evidence>
<feature type="transmembrane region" description="Helical" evidence="1">
    <location>
        <begin position="27"/>
        <end position="45"/>
    </location>
</feature>
<gene>
    <name evidence="2" type="ORF">G4D63_04480</name>
</gene>
<feature type="transmembrane region" description="Helical" evidence="1">
    <location>
        <begin position="52"/>
        <end position="73"/>
    </location>
</feature>
<protein>
    <submittedName>
        <fullName evidence="2">DUF3953 domain-containing protein</fullName>
    </submittedName>
</protein>
<organism evidence="2 3">
    <name type="scientific">Bacillus mesophilus</name>
    <dbReference type="NCBI Taxonomy" id="1808955"/>
    <lineage>
        <taxon>Bacteria</taxon>
        <taxon>Bacillati</taxon>
        <taxon>Bacillota</taxon>
        <taxon>Bacilli</taxon>
        <taxon>Bacillales</taxon>
        <taxon>Bacillaceae</taxon>
        <taxon>Bacillus</taxon>
    </lineage>
</organism>
<evidence type="ECO:0000256" key="1">
    <source>
        <dbReference type="SAM" id="Phobius"/>
    </source>
</evidence>
<keyword evidence="1" id="KW-0812">Transmembrane</keyword>
<accession>A0A6M0Q3N0</accession>
<dbReference type="Pfam" id="PF13129">
    <property type="entry name" value="DUF3953"/>
    <property type="match status" value="1"/>
</dbReference>
<proteinExistence type="predicted"/>
<comment type="caution">
    <text evidence="2">The sequence shown here is derived from an EMBL/GenBank/DDBJ whole genome shotgun (WGS) entry which is preliminary data.</text>
</comment>
<dbReference type="RefSeq" id="WP_163178421.1">
    <property type="nucleotide sequence ID" value="NZ_JAAIWM010000001.1"/>
</dbReference>
<reference evidence="2 3" key="1">
    <citation type="submission" date="2020-02" db="EMBL/GenBank/DDBJ databases">
        <title>Bacillus aquiflavi sp. nov., isolated from yellow water of strong flavor Chinese baijiu in Yibin region of China.</title>
        <authorList>
            <person name="Xie J."/>
        </authorList>
    </citation>
    <scope>NUCLEOTIDE SEQUENCE [LARGE SCALE GENOMIC DNA]</scope>
    <source>
        <strain evidence="2 3">SA4</strain>
    </source>
</reference>
<sequence>MVRRIFAVITLLFVVNGLFSQNFEYTPFMLLFFGLTLLVMGIEEYQKKRSMYAWLFGAVALLLGFASIQGFFFSY</sequence>
<evidence type="ECO:0000313" key="3">
    <source>
        <dbReference type="Proteomes" id="UP000481043"/>
    </source>
</evidence>